<dbReference type="Proteomes" id="UP001054837">
    <property type="component" value="Unassembled WGS sequence"/>
</dbReference>
<accession>A0AAV4V5R8</accession>
<dbReference type="InterPro" id="IPR036397">
    <property type="entry name" value="RNaseH_sf"/>
</dbReference>
<dbReference type="Gene3D" id="1.10.10.10">
    <property type="entry name" value="Winged helix-like DNA-binding domain superfamily/Winged helix DNA-binding domain"/>
    <property type="match status" value="1"/>
</dbReference>
<dbReference type="SUPFAM" id="SSF46689">
    <property type="entry name" value="Homeodomain-like"/>
    <property type="match status" value="1"/>
</dbReference>
<dbReference type="GO" id="GO:0005634">
    <property type="term" value="C:nucleus"/>
    <property type="evidence" value="ECO:0007669"/>
    <property type="project" value="UniProtKB-SubCell"/>
</dbReference>
<dbReference type="EMBL" id="BPLQ01012385">
    <property type="protein sequence ID" value="GIY65088.1"/>
    <property type="molecule type" value="Genomic_DNA"/>
</dbReference>
<dbReference type="InterPro" id="IPR009057">
    <property type="entry name" value="Homeodomain-like_sf"/>
</dbReference>
<dbReference type="PANTHER" id="PTHR23022">
    <property type="entry name" value="TRANSPOSABLE ELEMENT-RELATED"/>
    <property type="match status" value="1"/>
</dbReference>
<dbReference type="InterPro" id="IPR052338">
    <property type="entry name" value="Transposase_5"/>
</dbReference>
<organism evidence="2 3">
    <name type="scientific">Caerostris darwini</name>
    <dbReference type="NCBI Taxonomy" id="1538125"/>
    <lineage>
        <taxon>Eukaryota</taxon>
        <taxon>Metazoa</taxon>
        <taxon>Ecdysozoa</taxon>
        <taxon>Arthropoda</taxon>
        <taxon>Chelicerata</taxon>
        <taxon>Arachnida</taxon>
        <taxon>Araneae</taxon>
        <taxon>Araneomorphae</taxon>
        <taxon>Entelegynae</taxon>
        <taxon>Araneoidea</taxon>
        <taxon>Araneidae</taxon>
        <taxon>Caerostris</taxon>
    </lineage>
</organism>
<evidence type="ECO:0000256" key="1">
    <source>
        <dbReference type="ARBA" id="ARBA00004123"/>
    </source>
</evidence>
<dbReference type="InterPro" id="IPR036388">
    <property type="entry name" value="WH-like_DNA-bd_sf"/>
</dbReference>
<comment type="subcellular location">
    <subcellularLocation>
        <location evidence="1">Nucleus</location>
    </subcellularLocation>
</comment>
<name>A0AAV4V5R8_9ARAC</name>
<proteinExistence type="predicted"/>
<keyword evidence="3" id="KW-1185">Reference proteome</keyword>
<sequence>MGHPSKSRKVDNTADTCAIIGITCQPYPINTLWSRLELFFVKMPPREELSEFEKGVLVGLHLAKVSIKEISRLRNCSKSTVARVVCRYKTEGHCQNKPRSGRPTVLTSRDRRVLGREIRSYTGRSAAHKPLITKTYKKALLRWAKDHRTWTLDDWKRVLWSDESRFTLFRSDGRAWVWRLPGERLLPECVVPTVKFGGGGLMVWACFSWYGAGPLVKVDGAMNADRYCDILDNHVLPTLWATYGMDDCWYQDENATCHVARRTLAWYVKNNVKRMEWQA</sequence>
<reference evidence="2 3" key="1">
    <citation type="submission" date="2021-06" db="EMBL/GenBank/DDBJ databases">
        <title>Caerostris darwini draft genome.</title>
        <authorList>
            <person name="Kono N."/>
            <person name="Arakawa K."/>
        </authorList>
    </citation>
    <scope>NUCLEOTIDE SEQUENCE [LARGE SCALE GENOMIC DNA]</scope>
</reference>
<dbReference type="PANTHER" id="PTHR23022:SF135">
    <property type="entry name" value="SI:DKEY-77F5.3"/>
    <property type="match status" value="1"/>
</dbReference>
<dbReference type="AlphaFoldDB" id="A0AAV4V5R8"/>
<dbReference type="Gene3D" id="3.30.420.10">
    <property type="entry name" value="Ribonuclease H-like superfamily/Ribonuclease H"/>
    <property type="match status" value="1"/>
</dbReference>
<dbReference type="Pfam" id="PF13384">
    <property type="entry name" value="HTH_23"/>
    <property type="match status" value="1"/>
</dbReference>
<gene>
    <name evidence="2" type="ORF">CDAR_428831</name>
</gene>
<evidence type="ECO:0000313" key="2">
    <source>
        <dbReference type="EMBL" id="GIY65088.1"/>
    </source>
</evidence>
<comment type="caution">
    <text evidence="2">The sequence shown here is derived from an EMBL/GenBank/DDBJ whole genome shotgun (WGS) entry which is preliminary data.</text>
</comment>
<protein>
    <submittedName>
        <fullName evidence="2">Transposable element Tcb1 transposase</fullName>
    </submittedName>
</protein>
<dbReference type="GO" id="GO:0003676">
    <property type="term" value="F:nucleic acid binding"/>
    <property type="evidence" value="ECO:0007669"/>
    <property type="project" value="InterPro"/>
</dbReference>
<evidence type="ECO:0000313" key="3">
    <source>
        <dbReference type="Proteomes" id="UP001054837"/>
    </source>
</evidence>